<dbReference type="Pfam" id="PF00271">
    <property type="entry name" value="Helicase_C"/>
    <property type="match status" value="1"/>
</dbReference>
<dbReference type="PANTHER" id="PTHR47958">
    <property type="entry name" value="ATP-DEPENDENT RNA HELICASE DBP3"/>
    <property type="match status" value="1"/>
</dbReference>
<evidence type="ECO:0000259" key="1">
    <source>
        <dbReference type="PROSITE" id="PS51194"/>
    </source>
</evidence>
<name>A0A482VD45_ASBVE</name>
<evidence type="ECO:0000313" key="3">
    <source>
        <dbReference type="Proteomes" id="UP000292052"/>
    </source>
</evidence>
<dbReference type="SUPFAM" id="SSF52540">
    <property type="entry name" value="P-loop containing nucleoside triphosphate hydrolases"/>
    <property type="match status" value="1"/>
</dbReference>
<dbReference type="PROSITE" id="PS51194">
    <property type="entry name" value="HELICASE_CTER"/>
    <property type="match status" value="1"/>
</dbReference>
<dbReference type="AlphaFoldDB" id="A0A482VD45"/>
<dbReference type="InterPro" id="IPR001650">
    <property type="entry name" value="Helicase_C-like"/>
</dbReference>
<dbReference type="STRING" id="1661398.A0A482VD45"/>
<organism evidence="2 3">
    <name type="scientific">Asbolus verrucosus</name>
    <name type="common">Desert ironclad beetle</name>
    <dbReference type="NCBI Taxonomy" id="1661398"/>
    <lineage>
        <taxon>Eukaryota</taxon>
        <taxon>Metazoa</taxon>
        <taxon>Ecdysozoa</taxon>
        <taxon>Arthropoda</taxon>
        <taxon>Hexapoda</taxon>
        <taxon>Insecta</taxon>
        <taxon>Pterygota</taxon>
        <taxon>Neoptera</taxon>
        <taxon>Endopterygota</taxon>
        <taxon>Coleoptera</taxon>
        <taxon>Polyphaga</taxon>
        <taxon>Cucujiformia</taxon>
        <taxon>Tenebrionidae</taxon>
        <taxon>Pimeliinae</taxon>
        <taxon>Asbolus</taxon>
    </lineage>
</organism>
<keyword evidence="2" id="KW-0067">ATP-binding</keyword>
<proteinExistence type="predicted"/>
<reference evidence="2 3" key="1">
    <citation type="submission" date="2017-03" db="EMBL/GenBank/DDBJ databases">
        <title>Genome of the blue death feigning beetle - Asbolus verrucosus.</title>
        <authorList>
            <person name="Rider S.D."/>
        </authorList>
    </citation>
    <scope>NUCLEOTIDE SEQUENCE [LARGE SCALE GENOMIC DNA]</scope>
    <source>
        <strain evidence="2">Butters</strain>
        <tissue evidence="2">Head and leg muscle</tissue>
    </source>
</reference>
<keyword evidence="2" id="KW-0347">Helicase</keyword>
<dbReference type="GO" id="GO:0004386">
    <property type="term" value="F:helicase activity"/>
    <property type="evidence" value="ECO:0007669"/>
    <property type="project" value="UniProtKB-KW"/>
</dbReference>
<dbReference type="EMBL" id="QDEB01112088">
    <property type="protein sequence ID" value="RZB41712.1"/>
    <property type="molecule type" value="Genomic_DNA"/>
</dbReference>
<accession>A0A482VD45</accession>
<dbReference type="SMART" id="SM00490">
    <property type="entry name" value="HELICc"/>
    <property type="match status" value="1"/>
</dbReference>
<dbReference type="InterPro" id="IPR027417">
    <property type="entry name" value="P-loop_NTPase"/>
</dbReference>
<keyword evidence="2" id="KW-0378">Hydrolase</keyword>
<protein>
    <submittedName>
        <fullName evidence="2">Helicase C domain containing protein</fullName>
    </submittedName>
</protein>
<comment type="caution">
    <text evidence="2">The sequence shown here is derived from an EMBL/GenBank/DDBJ whole genome shotgun (WGS) entry which is preliminary data.</text>
</comment>
<gene>
    <name evidence="2" type="ORF">BDFB_009233</name>
</gene>
<dbReference type="Gene3D" id="3.40.50.300">
    <property type="entry name" value="P-loop containing nucleotide triphosphate hydrolases"/>
    <property type="match status" value="1"/>
</dbReference>
<feature type="non-terminal residue" evidence="2">
    <location>
        <position position="1"/>
    </location>
</feature>
<feature type="domain" description="Helicase C-terminal" evidence="1">
    <location>
        <begin position="59"/>
        <end position="215"/>
    </location>
</feature>
<dbReference type="Proteomes" id="UP000292052">
    <property type="component" value="Unassembled WGS sequence"/>
</dbReference>
<evidence type="ECO:0000313" key="2">
    <source>
        <dbReference type="EMBL" id="RZB41712.1"/>
    </source>
</evidence>
<dbReference type="OrthoDB" id="434041at2759"/>
<keyword evidence="3" id="KW-1185">Reference proteome</keyword>
<sequence>SRILGLMVESFISGLPEEEDVKKAKQCHIAVGAPGRVKHLIMILMKYRIHYPKENNCIQCRSWILFLHNYMLSPTHDSSKKETPILLSLKQFVVVIKTSNPNVVQLMKSKNEKLLEIFSKISFTQYLVFSNYQTRAESIGVDAPNVDLVINYDIPQDAVTYLHRMGRAGRYGSSGICINLAFDGDELKQIQAILGMIEAINLSISMLPLLNEKSIDLWQQDLNIFEQICRIVSFNTLNKFSEVIKNEVMAIKVLLSVTKLLCNPNLQVDLDTVNSIEEYLSLLETKESNRISVEEILNFHENNTDEHPKTNKISMKTDEKEIIEDIFKLGYKCAAGKEKKNWLDCLPQEELLSLRDLCKEEIVISSDSCKQEDEEEQDYEVENFMEEENEVKGEEGDQNQDCALQWFPVVRTENSSDLQNEHFMKCYEDCSNVLWQNGLTFKTV</sequence>
<keyword evidence="2" id="KW-0547">Nucleotide-binding</keyword>